<dbReference type="InterPro" id="IPR020084">
    <property type="entry name" value="NUDIX_hydrolase_CS"/>
</dbReference>
<accession>A0A0F9QED3</accession>
<dbReference type="CDD" id="cd04664">
    <property type="entry name" value="NUDIX_DHNTPase_like"/>
    <property type="match status" value="1"/>
</dbReference>
<dbReference type="PANTHER" id="PTHR21340">
    <property type="entry name" value="DIADENOSINE 5,5-P1,P4-TETRAPHOSPHATE PYROPHOSPHOHYDROLASE MUTT"/>
    <property type="match status" value="1"/>
</dbReference>
<gene>
    <name evidence="3" type="ORF">LCGC14_1024970</name>
</gene>
<reference evidence="3" key="1">
    <citation type="journal article" date="2015" name="Nature">
        <title>Complex archaea that bridge the gap between prokaryotes and eukaryotes.</title>
        <authorList>
            <person name="Spang A."/>
            <person name="Saw J.H."/>
            <person name="Jorgensen S.L."/>
            <person name="Zaremba-Niedzwiedzka K."/>
            <person name="Martijn J."/>
            <person name="Lind A.E."/>
            <person name="van Eijk R."/>
            <person name="Schleper C."/>
            <person name="Guy L."/>
            <person name="Ettema T.J."/>
        </authorList>
    </citation>
    <scope>NUCLEOTIDE SEQUENCE</scope>
</reference>
<dbReference type="InterPro" id="IPR051325">
    <property type="entry name" value="Nudix_hydrolase_domain"/>
</dbReference>
<comment type="caution">
    <text evidence="3">The sequence shown here is derived from an EMBL/GenBank/DDBJ whole genome shotgun (WGS) entry which is preliminary data.</text>
</comment>
<dbReference type="SUPFAM" id="SSF55811">
    <property type="entry name" value="Nudix"/>
    <property type="match status" value="1"/>
</dbReference>
<sequence length="152" mass="17538">MARAPFNVLVYPYRRLEDNEFEYALLRRSDEGWWQGVAGGGEDNETPLEAARRETYEETGISSGSSFLQLDTVISVRVTEFSVSAIWGEDVYVIPMYCFGIAVTDRSLVLSHEHTEFRWLKYEDVDSLMRYEGNKTALWELDRRLRGLGPRG</sequence>
<dbReference type="EMBL" id="LAZR01004119">
    <property type="protein sequence ID" value="KKN11601.1"/>
    <property type="molecule type" value="Genomic_DNA"/>
</dbReference>
<dbReference type="PANTHER" id="PTHR21340:SF0">
    <property type="entry name" value="BIS(5'-NUCLEOSYL)-TETRAPHOSPHATASE [ASYMMETRICAL]"/>
    <property type="match status" value="1"/>
</dbReference>
<evidence type="ECO:0000259" key="2">
    <source>
        <dbReference type="PROSITE" id="PS51462"/>
    </source>
</evidence>
<dbReference type="Gene3D" id="3.90.79.10">
    <property type="entry name" value="Nucleoside Triphosphate Pyrophosphohydrolase"/>
    <property type="match status" value="1"/>
</dbReference>
<organism evidence="3">
    <name type="scientific">marine sediment metagenome</name>
    <dbReference type="NCBI Taxonomy" id="412755"/>
    <lineage>
        <taxon>unclassified sequences</taxon>
        <taxon>metagenomes</taxon>
        <taxon>ecological metagenomes</taxon>
    </lineage>
</organism>
<evidence type="ECO:0000313" key="3">
    <source>
        <dbReference type="EMBL" id="KKN11601.1"/>
    </source>
</evidence>
<name>A0A0F9QED3_9ZZZZ</name>
<proteinExistence type="predicted"/>
<dbReference type="AlphaFoldDB" id="A0A0F9QED3"/>
<dbReference type="PROSITE" id="PS51462">
    <property type="entry name" value="NUDIX"/>
    <property type="match status" value="1"/>
</dbReference>
<dbReference type="GO" id="GO:0006754">
    <property type="term" value="P:ATP biosynthetic process"/>
    <property type="evidence" value="ECO:0007669"/>
    <property type="project" value="TreeGrafter"/>
</dbReference>
<evidence type="ECO:0000256" key="1">
    <source>
        <dbReference type="ARBA" id="ARBA00022801"/>
    </source>
</evidence>
<dbReference type="InterPro" id="IPR015797">
    <property type="entry name" value="NUDIX_hydrolase-like_dom_sf"/>
</dbReference>
<dbReference type="InterPro" id="IPR000086">
    <property type="entry name" value="NUDIX_hydrolase_dom"/>
</dbReference>
<protein>
    <recommendedName>
        <fullName evidence="2">Nudix hydrolase domain-containing protein</fullName>
    </recommendedName>
</protein>
<dbReference type="GO" id="GO:0004081">
    <property type="term" value="F:bis(5'-nucleosyl)-tetraphosphatase (asymmetrical) activity"/>
    <property type="evidence" value="ECO:0007669"/>
    <property type="project" value="TreeGrafter"/>
</dbReference>
<dbReference type="PROSITE" id="PS00893">
    <property type="entry name" value="NUDIX_BOX"/>
    <property type="match status" value="1"/>
</dbReference>
<dbReference type="Pfam" id="PF00293">
    <property type="entry name" value="NUDIX"/>
    <property type="match status" value="1"/>
</dbReference>
<dbReference type="GO" id="GO:0006167">
    <property type="term" value="P:AMP biosynthetic process"/>
    <property type="evidence" value="ECO:0007669"/>
    <property type="project" value="TreeGrafter"/>
</dbReference>
<feature type="domain" description="Nudix hydrolase" evidence="2">
    <location>
        <begin position="1"/>
        <end position="142"/>
    </location>
</feature>
<keyword evidence="1" id="KW-0378">Hydrolase</keyword>